<evidence type="ECO:0000313" key="3">
    <source>
        <dbReference type="RefSeq" id="XP_065655918.1"/>
    </source>
</evidence>
<feature type="region of interest" description="Disordered" evidence="1">
    <location>
        <begin position="124"/>
        <end position="144"/>
    </location>
</feature>
<proteinExistence type="predicted"/>
<reference evidence="3 4" key="1">
    <citation type="submission" date="2025-05" db="UniProtKB">
        <authorList>
            <consortium name="RefSeq"/>
        </authorList>
    </citation>
    <scope>IDENTIFICATION</scope>
</reference>
<dbReference type="RefSeq" id="XP_065655918.1">
    <property type="nucleotide sequence ID" value="XM_065799846.1"/>
</dbReference>
<sequence>MLLPDKSVNKEKDMEEKEVGNKELDNIDIELFYKPKSYYEEKVIAFLNSNKNGLTRSPFAQWQRERTSSFDSISSSSGSERVRNKRHSLSFLEQISKPFKEISLSRAPSFDILFHPKDDIAKLKNDRDQKSPSNNAKNSPNNNLKKLKCSEEIYNKKLSTTLFFHYDDEDLKSSELSDIGLRHQSLLEADGDSQSLFAKPLYIVSNNLKT</sequence>
<evidence type="ECO:0000256" key="1">
    <source>
        <dbReference type="SAM" id="MobiDB-lite"/>
    </source>
</evidence>
<protein>
    <submittedName>
        <fullName evidence="3 4">Uncharacterized protein LOC101237748 isoform X2</fullName>
    </submittedName>
</protein>
<dbReference type="Proteomes" id="UP001652625">
    <property type="component" value="Chromosome 06"/>
</dbReference>
<organism evidence="2 4">
    <name type="scientific">Hydra vulgaris</name>
    <name type="common">Hydra</name>
    <name type="synonym">Hydra attenuata</name>
    <dbReference type="NCBI Taxonomy" id="6087"/>
    <lineage>
        <taxon>Eukaryota</taxon>
        <taxon>Metazoa</taxon>
        <taxon>Cnidaria</taxon>
        <taxon>Hydrozoa</taxon>
        <taxon>Hydroidolina</taxon>
        <taxon>Anthoathecata</taxon>
        <taxon>Aplanulata</taxon>
        <taxon>Hydridae</taxon>
        <taxon>Hydra</taxon>
    </lineage>
</organism>
<feature type="compositionally biased region" description="Basic and acidic residues" evidence="1">
    <location>
        <begin position="7"/>
        <end position="20"/>
    </location>
</feature>
<evidence type="ECO:0000313" key="2">
    <source>
        <dbReference type="Proteomes" id="UP001652625"/>
    </source>
</evidence>
<evidence type="ECO:0000313" key="4">
    <source>
        <dbReference type="RefSeq" id="XP_065655919.1"/>
    </source>
</evidence>
<dbReference type="RefSeq" id="XP_065655919.1">
    <property type="nucleotide sequence ID" value="XM_065799847.1"/>
</dbReference>
<dbReference type="GeneID" id="101237748"/>
<accession>A0ABM4C2Y3</accession>
<gene>
    <name evidence="3 4" type="primary">LOC101237748</name>
</gene>
<keyword evidence="2" id="KW-1185">Reference proteome</keyword>
<name>A0ABM4C2Y3_HYDVU</name>
<feature type="region of interest" description="Disordered" evidence="1">
    <location>
        <begin position="1"/>
        <end position="20"/>
    </location>
</feature>
<feature type="compositionally biased region" description="Low complexity" evidence="1">
    <location>
        <begin position="131"/>
        <end position="144"/>
    </location>
</feature>